<gene>
    <name evidence="1" type="ORF">E2C01_048429</name>
</gene>
<dbReference type="AlphaFoldDB" id="A0A5B7GA76"/>
<dbReference type="CDD" id="cd00882">
    <property type="entry name" value="Ras_like_GTPase"/>
    <property type="match status" value="1"/>
</dbReference>
<dbReference type="OrthoDB" id="8954335at2759"/>
<dbReference type="PANTHER" id="PTHR32046">
    <property type="entry name" value="G DOMAIN-CONTAINING PROTEIN"/>
    <property type="match status" value="1"/>
</dbReference>
<evidence type="ECO:0000313" key="2">
    <source>
        <dbReference type="Proteomes" id="UP000324222"/>
    </source>
</evidence>
<dbReference type="SUPFAM" id="SSF52540">
    <property type="entry name" value="P-loop containing nucleoside triphosphate hydrolases"/>
    <property type="match status" value="2"/>
</dbReference>
<accession>A0A5B7GA76</accession>
<keyword evidence="2" id="KW-1185">Reference proteome</keyword>
<proteinExistence type="predicted"/>
<evidence type="ECO:0000313" key="1">
    <source>
        <dbReference type="EMBL" id="MPC54509.1"/>
    </source>
</evidence>
<dbReference type="PANTHER" id="PTHR32046:SF11">
    <property type="entry name" value="IMMUNE-ASSOCIATED NUCLEOTIDE-BINDING PROTEIN 10-LIKE"/>
    <property type="match status" value="1"/>
</dbReference>
<reference evidence="1 2" key="1">
    <citation type="submission" date="2019-05" db="EMBL/GenBank/DDBJ databases">
        <title>Another draft genome of Portunus trituberculatus and its Hox gene families provides insights of decapod evolution.</title>
        <authorList>
            <person name="Jeong J.-H."/>
            <person name="Song I."/>
            <person name="Kim S."/>
            <person name="Choi T."/>
            <person name="Kim D."/>
            <person name="Ryu S."/>
            <person name="Kim W."/>
        </authorList>
    </citation>
    <scope>NUCLEOTIDE SEQUENCE [LARGE SCALE GENOMIC DNA]</scope>
    <source>
        <tissue evidence="1">Muscle</tissue>
    </source>
</reference>
<comment type="caution">
    <text evidence="1">The sequence shown here is derived from an EMBL/GenBank/DDBJ whole genome shotgun (WGS) entry which is preliminary data.</text>
</comment>
<protein>
    <submittedName>
        <fullName evidence="1">Uncharacterized protein</fullName>
    </submittedName>
</protein>
<organism evidence="1 2">
    <name type="scientific">Portunus trituberculatus</name>
    <name type="common">Swimming crab</name>
    <name type="synonym">Neptunus trituberculatus</name>
    <dbReference type="NCBI Taxonomy" id="210409"/>
    <lineage>
        <taxon>Eukaryota</taxon>
        <taxon>Metazoa</taxon>
        <taxon>Ecdysozoa</taxon>
        <taxon>Arthropoda</taxon>
        <taxon>Crustacea</taxon>
        <taxon>Multicrustacea</taxon>
        <taxon>Malacostraca</taxon>
        <taxon>Eumalacostraca</taxon>
        <taxon>Eucarida</taxon>
        <taxon>Decapoda</taxon>
        <taxon>Pleocyemata</taxon>
        <taxon>Brachyura</taxon>
        <taxon>Eubrachyura</taxon>
        <taxon>Portunoidea</taxon>
        <taxon>Portunidae</taxon>
        <taxon>Portuninae</taxon>
        <taxon>Portunus</taxon>
    </lineage>
</organism>
<dbReference type="InterPro" id="IPR027417">
    <property type="entry name" value="P-loop_NTPase"/>
</dbReference>
<sequence>MLLVGDAPERTETFKDTLVNYLFKVKVQDTHRLVLMDDHEFADIPPAVRVFEFHQREGDVLPFNLAAVEVASLGGVGSAQRDVRVLHALEDFLSHHFGTTRVDAITLVVPGADEPLHVLINAYHLLGLCFQDVASLMQVVVTDSASSTAQLACLKEYNIKYRNVFVFDGYQANSTSATNEEYFFAQIFCHFDFHGVDDFFHEMQDIPPQSMELTRMMDDGGVDVADLARMRVVRQYTEVVGVTHRTLSLRQLLLQVRHRDEATKTQHLVLGEPSNKASKVMVLVGSKGSGKTTLLTAVINHLLRVKYDDRFRFIVDGDPLQRLDNCHKPHKTRFTTAYTFTAVPQPYHKYNLTIIDTPGLRGPEEHTHNKQVAARVAALRDQCGIHHLDVIGLVAVAGTDRLPDTYKSVYKNIISLLTNEGKEKLFLLATRSDAKKSTVGGELRRLGLPLTKTIRFNSHSVLVDTLDRDEDDVTHEALSELYWRMEEHSLQCLLANLLI</sequence>
<dbReference type="EMBL" id="VSRR010012410">
    <property type="protein sequence ID" value="MPC54509.1"/>
    <property type="molecule type" value="Genomic_DNA"/>
</dbReference>
<dbReference type="Gene3D" id="3.40.50.300">
    <property type="entry name" value="P-loop containing nucleotide triphosphate hydrolases"/>
    <property type="match status" value="1"/>
</dbReference>
<dbReference type="Proteomes" id="UP000324222">
    <property type="component" value="Unassembled WGS sequence"/>
</dbReference>
<name>A0A5B7GA76_PORTR</name>